<evidence type="ECO:0000256" key="8">
    <source>
        <dbReference type="ARBA" id="ARBA00048679"/>
    </source>
</evidence>
<evidence type="ECO:0000256" key="11">
    <source>
        <dbReference type="SAM" id="Phobius"/>
    </source>
</evidence>
<dbReference type="EMBL" id="JAMPKK010000048">
    <property type="protein sequence ID" value="MEP0866668.1"/>
    <property type="molecule type" value="Genomic_DNA"/>
</dbReference>
<evidence type="ECO:0000256" key="7">
    <source>
        <dbReference type="ARBA" id="ARBA00047899"/>
    </source>
</evidence>
<feature type="compositionally biased region" description="Pro residues" evidence="10">
    <location>
        <begin position="422"/>
        <end position="448"/>
    </location>
</feature>
<keyword evidence="11" id="KW-1133">Transmembrane helix</keyword>
<keyword evidence="5 13" id="KW-0418">Kinase</keyword>
<keyword evidence="2" id="KW-0723">Serine/threonine-protein kinase</keyword>
<dbReference type="PROSITE" id="PS50011">
    <property type="entry name" value="PROTEIN_KINASE_DOM"/>
    <property type="match status" value="1"/>
</dbReference>
<dbReference type="InterPro" id="IPR011009">
    <property type="entry name" value="Kinase-like_dom_sf"/>
</dbReference>
<keyword evidence="6 9" id="KW-0067">ATP-binding</keyword>
<dbReference type="InterPro" id="IPR008271">
    <property type="entry name" value="Ser/Thr_kinase_AS"/>
</dbReference>
<comment type="catalytic activity">
    <reaction evidence="7">
        <text>L-threonyl-[protein] + ATP = O-phospho-L-threonyl-[protein] + ADP + H(+)</text>
        <dbReference type="Rhea" id="RHEA:46608"/>
        <dbReference type="Rhea" id="RHEA-COMP:11060"/>
        <dbReference type="Rhea" id="RHEA-COMP:11605"/>
        <dbReference type="ChEBI" id="CHEBI:15378"/>
        <dbReference type="ChEBI" id="CHEBI:30013"/>
        <dbReference type="ChEBI" id="CHEBI:30616"/>
        <dbReference type="ChEBI" id="CHEBI:61977"/>
        <dbReference type="ChEBI" id="CHEBI:456216"/>
        <dbReference type="EC" id="2.7.11.1"/>
    </reaction>
</comment>
<evidence type="ECO:0000259" key="12">
    <source>
        <dbReference type="PROSITE" id="PS50011"/>
    </source>
</evidence>
<dbReference type="Proteomes" id="UP001442494">
    <property type="component" value="Unassembled WGS sequence"/>
</dbReference>
<evidence type="ECO:0000256" key="5">
    <source>
        <dbReference type="ARBA" id="ARBA00022777"/>
    </source>
</evidence>
<dbReference type="SMART" id="SM00220">
    <property type="entry name" value="S_TKc"/>
    <property type="match status" value="1"/>
</dbReference>
<dbReference type="RefSeq" id="WP_190422976.1">
    <property type="nucleotide sequence ID" value="NZ_JAMPKK010000048.1"/>
</dbReference>
<feature type="compositionally biased region" description="Polar residues" evidence="10">
    <location>
        <begin position="368"/>
        <end position="383"/>
    </location>
</feature>
<dbReference type="EC" id="2.7.11.1" evidence="1"/>
<feature type="transmembrane region" description="Helical" evidence="11">
    <location>
        <begin position="324"/>
        <end position="345"/>
    </location>
</feature>
<sequence length="602" mass="64991">MPPLLNNRYKIIQTLGSGGFGNTFLAEDTHMPSGRRCAIKQLKPIAHDPQMFLQAQTRFQREAAILEDLGEGSNQIPKLYAYFSEAGQFYLVQEFIEGQTLTKKVQAEGVLSENAVKDILVSLLPVLDFVHSKRMIHRDIKPDNIIIRQRDGKPVLIDFGAVKESVGAGNTAVGNAVASMVIGTPGFMPSEQGVGHPVFASDLYSLALTAIYLLTGKLPQDLQSDPRTGEILWHQYASNLSPGFTAMLDKAIQSHPRDRFSTAREMLDALQSSAAFTPTPALSDVATVAVSPGAGANIPPTPVYPQTANTTPPAVGQPQQRNPLLIGLLIAFGLVSAAVAGTVVFTRNQQSPDPVASSSPRAQEPIPRQTQPTLSPTPDNSPVTRDEPTPSVVIAPTPTPEPVGEPEPVQTAEPEPVREPEPTPTPEPAVPTPEPAVPTPEPARPTPEPENNNPAPNVSTSVPTFQVGTARSDIQAALGKPSRDVSGLWRTRAVIYEVVPDQIDLGYLFDRTSGRLRQTEVSFADSVDPQTMSTTLNGLLPSGASPDIRQGLRQVQRGRRTSYTFTQGNLRGMIVRQDCNVIYISIWDADLHEFNVSSARKC</sequence>
<comment type="caution">
    <text evidence="13">The sequence shown here is derived from an EMBL/GenBank/DDBJ whole genome shotgun (WGS) entry which is preliminary data.</text>
</comment>
<dbReference type="PROSITE" id="PS00107">
    <property type="entry name" value="PROTEIN_KINASE_ATP"/>
    <property type="match status" value="1"/>
</dbReference>
<feature type="compositionally biased region" description="Polar residues" evidence="10">
    <location>
        <begin position="349"/>
        <end position="361"/>
    </location>
</feature>
<dbReference type="PANTHER" id="PTHR24363:SF0">
    <property type="entry name" value="SERINE_THREONINE KINASE LIKE DOMAIN CONTAINING 1"/>
    <property type="match status" value="1"/>
</dbReference>
<dbReference type="InterPro" id="IPR017441">
    <property type="entry name" value="Protein_kinase_ATP_BS"/>
</dbReference>
<proteinExistence type="predicted"/>
<dbReference type="InterPro" id="IPR000719">
    <property type="entry name" value="Prot_kinase_dom"/>
</dbReference>
<dbReference type="PRINTS" id="PR01217">
    <property type="entry name" value="PRICHEXTENSN"/>
</dbReference>
<keyword evidence="3" id="KW-0808">Transferase</keyword>
<accession>A0ABV0JT85</accession>
<name>A0ABV0JT85_9CYAN</name>
<dbReference type="Gene3D" id="1.10.510.10">
    <property type="entry name" value="Transferase(Phosphotransferase) domain 1"/>
    <property type="match status" value="1"/>
</dbReference>
<evidence type="ECO:0000256" key="2">
    <source>
        <dbReference type="ARBA" id="ARBA00022527"/>
    </source>
</evidence>
<dbReference type="Pfam" id="PF00069">
    <property type="entry name" value="Pkinase"/>
    <property type="match status" value="1"/>
</dbReference>
<evidence type="ECO:0000256" key="4">
    <source>
        <dbReference type="ARBA" id="ARBA00022741"/>
    </source>
</evidence>
<dbReference type="PROSITE" id="PS00108">
    <property type="entry name" value="PROTEIN_KINASE_ST"/>
    <property type="match status" value="1"/>
</dbReference>
<evidence type="ECO:0000256" key="10">
    <source>
        <dbReference type="SAM" id="MobiDB-lite"/>
    </source>
</evidence>
<feature type="region of interest" description="Disordered" evidence="10">
    <location>
        <begin position="349"/>
        <end position="460"/>
    </location>
</feature>
<evidence type="ECO:0000256" key="9">
    <source>
        <dbReference type="PROSITE-ProRule" id="PRU10141"/>
    </source>
</evidence>
<evidence type="ECO:0000313" key="13">
    <source>
        <dbReference type="EMBL" id="MEP0866668.1"/>
    </source>
</evidence>
<evidence type="ECO:0000256" key="1">
    <source>
        <dbReference type="ARBA" id="ARBA00012513"/>
    </source>
</evidence>
<feature type="compositionally biased region" description="Low complexity" evidence="10">
    <location>
        <begin position="449"/>
        <end position="458"/>
    </location>
</feature>
<comment type="catalytic activity">
    <reaction evidence="8">
        <text>L-seryl-[protein] + ATP = O-phospho-L-seryl-[protein] + ADP + H(+)</text>
        <dbReference type="Rhea" id="RHEA:17989"/>
        <dbReference type="Rhea" id="RHEA-COMP:9863"/>
        <dbReference type="Rhea" id="RHEA-COMP:11604"/>
        <dbReference type="ChEBI" id="CHEBI:15378"/>
        <dbReference type="ChEBI" id="CHEBI:29999"/>
        <dbReference type="ChEBI" id="CHEBI:30616"/>
        <dbReference type="ChEBI" id="CHEBI:83421"/>
        <dbReference type="ChEBI" id="CHEBI:456216"/>
        <dbReference type="EC" id="2.7.11.1"/>
    </reaction>
</comment>
<feature type="domain" description="Protein kinase" evidence="12">
    <location>
        <begin position="9"/>
        <end position="276"/>
    </location>
</feature>
<keyword evidence="11" id="KW-0812">Transmembrane</keyword>
<dbReference type="SUPFAM" id="SSF56112">
    <property type="entry name" value="Protein kinase-like (PK-like)"/>
    <property type="match status" value="1"/>
</dbReference>
<keyword evidence="14" id="KW-1185">Reference proteome</keyword>
<evidence type="ECO:0000313" key="14">
    <source>
        <dbReference type="Proteomes" id="UP001442494"/>
    </source>
</evidence>
<keyword evidence="4 9" id="KW-0547">Nucleotide-binding</keyword>
<keyword evidence="11" id="KW-0472">Membrane</keyword>
<organism evidence="13 14">
    <name type="scientific">Funiculus sociatus GB2-A5</name>
    <dbReference type="NCBI Taxonomy" id="2933946"/>
    <lineage>
        <taxon>Bacteria</taxon>
        <taxon>Bacillati</taxon>
        <taxon>Cyanobacteriota</taxon>
        <taxon>Cyanophyceae</taxon>
        <taxon>Coleofasciculales</taxon>
        <taxon>Coleofasciculaceae</taxon>
        <taxon>Funiculus</taxon>
    </lineage>
</organism>
<dbReference type="PANTHER" id="PTHR24363">
    <property type="entry name" value="SERINE/THREONINE PROTEIN KINASE"/>
    <property type="match status" value="1"/>
</dbReference>
<evidence type="ECO:0000256" key="3">
    <source>
        <dbReference type="ARBA" id="ARBA00022679"/>
    </source>
</evidence>
<dbReference type="GO" id="GO:0016301">
    <property type="term" value="F:kinase activity"/>
    <property type="evidence" value="ECO:0007669"/>
    <property type="project" value="UniProtKB-KW"/>
</dbReference>
<protein>
    <recommendedName>
        <fullName evidence="1">non-specific serine/threonine protein kinase</fullName>
        <ecNumber evidence="1">2.7.11.1</ecNumber>
    </recommendedName>
</protein>
<reference evidence="13 14" key="1">
    <citation type="submission" date="2022-04" db="EMBL/GenBank/DDBJ databases">
        <title>Positive selection, recombination, and allopatry shape intraspecific diversity of widespread and dominant cyanobacteria.</title>
        <authorList>
            <person name="Wei J."/>
            <person name="Shu W."/>
            <person name="Hu C."/>
        </authorList>
    </citation>
    <scope>NUCLEOTIDE SEQUENCE [LARGE SCALE GENOMIC DNA]</scope>
    <source>
        <strain evidence="13 14">GB2-A5</strain>
    </source>
</reference>
<evidence type="ECO:0000256" key="6">
    <source>
        <dbReference type="ARBA" id="ARBA00022840"/>
    </source>
</evidence>
<feature type="binding site" evidence="9">
    <location>
        <position position="40"/>
    </location>
    <ligand>
        <name>ATP</name>
        <dbReference type="ChEBI" id="CHEBI:30616"/>
    </ligand>
</feature>
<gene>
    <name evidence="13" type="ORF">NDI37_19625</name>
</gene>
<dbReference type="CDD" id="cd14014">
    <property type="entry name" value="STKc_PknB_like"/>
    <property type="match status" value="1"/>
</dbReference>